<feature type="signal peptide" evidence="5">
    <location>
        <begin position="1"/>
        <end position="26"/>
    </location>
</feature>
<dbReference type="InterPro" id="IPR000073">
    <property type="entry name" value="AB_hydrolase_1"/>
</dbReference>
<feature type="chain" id="PRO_5011615751" evidence="5">
    <location>
        <begin position="27"/>
        <end position="544"/>
    </location>
</feature>
<keyword evidence="2 5" id="KW-0732">Signal</keyword>
<name>A0A1H1FET0_9ACTN</name>
<evidence type="ECO:0000256" key="4">
    <source>
        <dbReference type="SAM" id="MobiDB-lite"/>
    </source>
</evidence>
<dbReference type="OrthoDB" id="3930934at2"/>
<keyword evidence="8" id="KW-1185">Reference proteome</keyword>
<proteinExistence type="inferred from homology"/>
<evidence type="ECO:0000256" key="2">
    <source>
        <dbReference type="ARBA" id="ARBA00022729"/>
    </source>
</evidence>
<evidence type="ECO:0000313" key="8">
    <source>
        <dbReference type="Proteomes" id="UP000217103"/>
    </source>
</evidence>
<dbReference type="EMBL" id="FNKK01000002">
    <property type="protein sequence ID" value="SDQ99249.1"/>
    <property type="molecule type" value="Genomic_DNA"/>
</dbReference>
<reference evidence="7 8" key="1">
    <citation type="submission" date="2016-10" db="EMBL/GenBank/DDBJ databases">
        <authorList>
            <person name="de Groot N.N."/>
        </authorList>
    </citation>
    <scope>NUCLEOTIDE SEQUENCE [LARGE SCALE GENOMIC DNA]</scope>
    <source>
        <strain evidence="7 8">DSM 43794</strain>
    </source>
</reference>
<dbReference type="InterPro" id="IPR029058">
    <property type="entry name" value="AB_hydrolase_fold"/>
</dbReference>
<keyword evidence="3 7" id="KW-0378">Hydrolase</keyword>
<dbReference type="SUPFAM" id="SSF53474">
    <property type="entry name" value="alpha/beta-Hydrolases"/>
    <property type="match status" value="1"/>
</dbReference>
<dbReference type="Gene3D" id="3.40.50.1820">
    <property type="entry name" value="alpha/beta hydrolase"/>
    <property type="match status" value="2"/>
</dbReference>
<evidence type="ECO:0000256" key="3">
    <source>
        <dbReference type="ARBA" id="ARBA00022801"/>
    </source>
</evidence>
<sequence length="544" mass="59784">MKRVVGIVAGASLLVSVGGVAGYAGAVPADADRRTPAKDTAPPWIPVKPIKWSPCQGQAKKRRSGGSAAPSAATVECATVHVPLDYREPMGQKIGIAINRVRGSVSRDHNHLGVLLVNPGGPGASGRELAEFVAQSLPRSIASRFDIIGVDPRGVGGSRPALRCVNPKVYYKAPRPDAVPRNAAEEAVLLERARHYAQACANRWSWLLPHMSTENAARDMDMIRAALGEQKISYFGYSYGTYLGAVYATLFPDRVNRMVLDSVVDPGKVWYESNLEQNHAFERRHRDFLAWTAKHNRSYRLGRSVSAVRFAWYSMRDRLRERPAGGVVGPSELDDLYSVAGYSDAVWPQLAEAFSVYARKGRTKKLVNAWRALVPNGAREENSYAVYLAVQCRDAAWPRDWRKWRADMNVSHRSAPFMTWPNAWYNAPCAFWAVRGGPPVRVKSSSTLPPILLVQSRRDAATPYEGALRMREIFPKARLIVEPGGSHGVALAGNTCVDRYVVRYLRNGMLSGVARRTGSGPDATCRRSLPPRPDVPSTSSGRGV</sequence>
<dbReference type="AlphaFoldDB" id="A0A1H1FET0"/>
<dbReference type="STRING" id="35622.SAMN04489764_2941"/>
<evidence type="ECO:0000256" key="5">
    <source>
        <dbReference type="SAM" id="SignalP"/>
    </source>
</evidence>
<feature type="region of interest" description="Disordered" evidence="4">
    <location>
        <begin position="513"/>
        <end position="544"/>
    </location>
</feature>
<gene>
    <name evidence="7" type="ORF">SAMN04489764_2941</name>
</gene>
<dbReference type="Proteomes" id="UP000217103">
    <property type="component" value="Unassembled WGS sequence"/>
</dbReference>
<evidence type="ECO:0000313" key="7">
    <source>
        <dbReference type="EMBL" id="SDQ99249.1"/>
    </source>
</evidence>
<evidence type="ECO:0000256" key="1">
    <source>
        <dbReference type="ARBA" id="ARBA00010088"/>
    </source>
</evidence>
<evidence type="ECO:0000259" key="6">
    <source>
        <dbReference type="Pfam" id="PF00561"/>
    </source>
</evidence>
<dbReference type="InterPro" id="IPR051601">
    <property type="entry name" value="Serine_prot/Carboxylest_S33"/>
</dbReference>
<organism evidence="7 8">
    <name type="scientific">Thermostaphylospora chromogena</name>
    <dbReference type="NCBI Taxonomy" id="35622"/>
    <lineage>
        <taxon>Bacteria</taxon>
        <taxon>Bacillati</taxon>
        <taxon>Actinomycetota</taxon>
        <taxon>Actinomycetes</taxon>
        <taxon>Streptosporangiales</taxon>
        <taxon>Thermomonosporaceae</taxon>
        <taxon>Thermostaphylospora</taxon>
    </lineage>
</organism>
<dbReference type="PANTHER" id="PTHR43248">
    <property type="entry name" value="2-SUCCINYL-6-HYDROXY-2,4-CYCLOHEXADIENE-1-CARBOXYLATE SYNTHASE"/>
    <property type="match status" value="1"/>
</dbReference>
<comment type="similarity">
    <text evidence="1">Belongs to the peptidase S33 family.</text>
</comment>
<dbReference type="RefSeq" id="WP_093259548.1">
    <property type="nucleotide sequence ID" value="NZ_FNKK01000002.1"/>
</dbReference>
<feature type="domain" description="AB hydrolase-1" evidence="6">
    <location>
        <begin position="114"/>
        <end position="489"/>
    </location>
</feature>
<dbReference type="Pfam" id="PF00561">
    <property type="entry name" value="Abhydrolase_1"/>
    <property type="match status" value="1"/>
</dbReference>
<accession>A0A1H1FET0</accession>
<dbReference type="PANTHER" id="PTHR43248:SF29">
    <property type="entry name" value="TRIPEPTIDYL AMINOPEPTIDASE"/>
    <property type="match status" value="1"/>
</dbReference>
<dbReference type="GO" id="GO:0016787">
    <property type="term" value="F:hydrolase activity"/>
    <property type="evidence" value="ECO:0007669"/>
    <property type="project" value="UniProtKB-KW"/>
</dbReference>
<protein>
    <submittedName>
        <fullName evidence="7">Alpha/beta hydrolase fold</fullName>
    </submittedName>
</protein>